<protein>
    <recommendedName>
        <fullName evidence="4">Ferredoxin subunit of nitrite reductase or a ring-hydroxylating dioxygenase</fullName>
    </recommendedName>
</protein>
<reference evidence="2 3" key="1">
    <citation type="submission" date="2016-11" db="EMBL/GenBank/DDBJ databases">
        <authorList>
            <person name="Jaros S."/>
            <person name="Januszkiewicz K."/>
            <person name="Wedrychowicz H."/>
        </authorList>
    </citation>
    <scope>NUCLEOTIDE SEQUENCE [LARGE SCALE GENOMIC DNA]</scope>
    <source>
        <strain evidence="2 3">DSM 21425</strain>
    </source>
</reference>
<feature type="signal peptide" evidence="1">
    <location>
        <begin position="1"/>
        <end position="23"/>
    </location>
</feature>
<accession>A0A1M6CM73</accession>
<organism evidence="2 3">
    <name type="scientific">Mesonia phycicola</name>
    <dbReference type="NCBI Taxonomy" id="579105"/>
    <lineage>
        <taxon>Bacteria</taxon>
        <taxon>Pseudomonadati</taxon>
        <taxon>Bacteroidota</taxon>
        <taxon>Flavobacteriia</taxon>
        <taxon>Flavobacteriales</taxon>
        <taxon>Flavobacteriaceae</taxon>
        <taxon>Mesonia</taxon>
    </lineage>
</organism>
<evidence type="ECO:0000313" key="3">
    <source>
        <dbReference type="Proteomes" id="UP000184225"/>
    </source>
</evidence>
<keyword evidence="3" id="KW-1185">Reference proteome</keyword>
<evidence type="ECO:0008006" key="4">
    <source>
        <dbReference type="Google" id="ProtNLM"/>
    </source>
</evidence>
<evidence type="ECO:0000313" key="2">
    <source>
        <dbReference type="EMBL" id="SHI61941.1"/>
    </source>
</evidence>
<dbReference type="Proteomes" id="UP000184225">
    <property type="component" value="Unassembled WGS sequence"/>
</dbReference>
<dbReference type="PROSITE" id="PS51257">
    <property type="entry name" value="PROKAR_LIPOPROTEIN"/>
    <property type="match status" value="1"/>
</dbReference>
<dbReference type="SUPFAM" id="SSF63829">
    <property type="entry name" value="Calcium-dependent phosphotriesterase"/>
    <property type="match status" value="1"/>
</dbReference>
<feature type="chain" id="PRO_5009916439" description="Ferredoxin subunit of nitrite reductase or a ring-hydroxylating dioxygenase" evidence="1">
    <location>
        <begin position="24"/>
        <end position="145"/>
    </location>
</feature>
<dbReference type="RefSeq" id="WP_084112816.1">
    <property type="nucleotide sequence ID" value="NZ_FQYY01000003.1"/>
</dbReference>
<keyword evidence="1" id="KW-0732">Signal</keyword>
<sequence length="145" mass="16024">MMNRYFTALVSILLLIACSSDNINQNNPYLLDVNVSFTVNTSLPQYTSLNFPSDPVYVSNYGNGGIVIINTGSGYVAWDATDPNHIRNTDCTSMSINGLTLVCSCEDNTYDLFTGNFIKGDELEYTLYNYRVTEVGEGVLKVSNN</sequence>
<dbReference type="OrthoDB" id="1201186at2"/>
<evidence type="ECO:0000256" key="1">
    <source>
        <dbReference type="SAM" id="SignalP"/>
    </source>
</evidence>
<proteinExistence type="predicted"/>
<dbReference type="EMBL" id="FQYY01000003">
    <property type="protein sequence ID" value="SHI61941.1"/>
    <property type="molecule type" value="Genomic_DNA"/>
</dbReference>
<dbReference type="STRING" id="579105.SAMN04488096_10356"/>
<dbReference type="AlphaFoldDB" id="A0A1M6CM73"/>
<name>A0A1M6CM73_9FLAO</name>
<gene>
    <name evidence="2" type="ORF">SAMN04488096_10356</name>
</gene>